<dbReference type="EMBL" id="CP025430">
    <property type="protein sequence ID" value="AUH65647.1"/>
    <property type="molecule type" value="Genomic_DNA"/>
</dbReference>
<accession>A0A2H5F293</accession>
<sequence length="83" mass="9284">MGGGIHRDVRSGRGSLVGWNPTLRFLRVIAWWSGPPHYLLLHANIAQKCIFDIFQSGQLLAAQFVIVAIVPPDHSPRFQLQLP</sequence>
<evidence type="ECO:0000313" key="2">
    <source>
        <dbReference type="Proteomes" id="UP000234530"/>
    </source>
</evidence>
<dbReference type="Proteomes" id="UP000234530">
    <property type="component" value="Chromosome"/>
</dbReference>
<name>A0A2H5F293_9RHOB</name>
<keyword evidence="2" id="KW-1185">Reference proteome</keyword>
<gene>
    <name evidence="1" type="ORF">CX676_17055</name>
</gene>
<reference evidence="1 2" key="1">
    <citation type="journal article" date="2013" name="Antonie Van Leeuwenhoek">
        <title>Paracoccus zhejiangensis sp. nov., isolated from activated sludge in wastewater-treatment system.</title>
        <authorList>
            <person name="Wu Z.G."/>
            <person name="Zhang D.F."/>
            <person name="Liu Y.L."/>
            <person name="Wang F."/>
            <person name="Jiang X."/>
            <person name="Li C."/>
            <person name="Li S.P."/>
            <person name="Hong Q."/>
            <person name="Li W.J."/>
        </authorList>
    </citation>
    <scope>NUCLEOTIDE SEQUENCE [LARGE SCALE GENOMIC DNA]</scope>
    <source>
        <strain evidence="1 2">J6</strain>
    </source>
</reference>
<protein>
    <submittedName>
        <fullName evidence="1">Uncharacterized protein</fullName>
    </submittedName>
</protein>
<evidence type="ECO:0000313" key="1">
    <source>
        <dbReference type="EMBL" id="AUH65647.1"/>
    </source>
</evidence>
<dbReference type="KEGG" id="pzh:CX676_17055"/>
<organism evidence="1 2">
    <name type="scientific">Paracoccus zhejiangensis</name>
    <dbReference type="NCBI Taxonomy" id="1077935"/>
    <lineage>
        <taxon>Bacteria</taxon>
        <taxon>Pseudomonadati</taxon>
        <taxon>Pseudomonadota</taxon>
        <taxon>Alphaproteobacteria</taxon>
        <taxon>Rhodobacterales</taxon>
        <taxon>Paracoccaceae</taxon>
        <taxon>Paracoccus</taxon>
    </lineage>
</organism>
<dbReference type="AlphaFoldDB" id="A0A2H5F293"/>
<proteinExistence type="predicted"/>